<dbReference type="Proteomes" id="UP000095287">
    <property type="component" value="Unplaced"/>
</dbReference>
<keyword evidence="1" id="KW-1185">Reference proteome</keyword>
<accession>A0A1I8AJ61</accession>
<evidence type="ECO:0000313" key="2">
    <source>
        <dbReference type="WBParaSite" id="L893_g6342.t1"/>
    </source>
</evidence>
<protein>
    <submittedName>
        <fullName evidence="2">Transposase</fullName>
    </submittedName>
</protein>
<dbReference type="AlphaFoldDB" id="A0A1I8AJ61"/>
<evidence type="ECO:0000313" key="1">
    <source>
        <dbReference type="Proteomes" id="UP000095287"/>
    </source>
</evidence>
<name>A0A1I8AJ61_9BILA</name>
<organism evidence="1 2">
    <name type="scientific">Steinernema glaseri</name>
    <dbReference type="NCBI Taxonomy" id="37863"/>
    <lineage>
        <taxon>Eukaryota</taxon>
        <taxon>Metazoa</taxon>
        <taxon>Ecdysozoa</taxon>
        <taxon>Nematoda</taxon>
        <taxon>Chromadorea</taxon>
        <taxon>Rhabditida</taxon>
        <taxon>Tylenchina</taxon>
        <taxon>Panagrolaimomorpha</taxon>
        <taxon>Strongyloidoidea</taxon>
        <taxon>Steinernematidae</taxon>
        <taxon>Steinernema</taxon>
    </lineage>
</organism>
<proteinExistence type="predicted"/>
<reference evidence="2" key="1">
    <citation type="submission" date="2016-11" db="UniProtKB">
        <authorList>
            <consortium name="WormBaseParasite"/>
        </authorList>
    </citation>
    <scope>IDENTIFICATION</scope>
</reference>
<sequence length="95" mass="10644">MIPSQKGRTRTARGRLSCCAADSPEQRAKTKAFEWIVNEINGMLGLMIMALHFASRTECASHCVIQRAHSWTSPRETPFHAKPLKSLKTLLNHNA</sequence>
<dbReference type="WBParaSite" id="L893_g6342.t1">
    <property type="protein sequence ID" value="L893_g6342.t1"/>
    <property type="gene ID" value="L893_g6342"/>
</dbReference>